<reference evidence="2 3" key="1">
    <citation type="journal article" date="2018" name="Front. Microbiol.">
        <title>Genome-Wide Analysis of Corynespora cassiicola Leaf Fall Disease Putative Effectors.</title>
        <authorList>
            <person name="Lopez D."/>
            <person name="Ribeiro S."/>
            <person name="Label P."/>
            <person name="Fumanal B."/>
            <person name="Venisse J.S."/>
            <person name="Kohler A."/>
            <person name="de Oliveira R.R."/>
            <person name="Labutti K."/>
            <person name="Lipzen A."/>
            <person name="Lail K."/>
            <person name="Bauer D."/>
            <person name="Ohm R.A."/>
            <person name="Barry K.W."/>
            <person name="Spatafora J."/>
            <person name="Grigoriev I.V."/>
            <person name="Martin F.M."/>
            <person name="Pujade-Renaud V."/>
        </authorList>
    </citation>
    <scope>NUCLEOTIDE SEQUENCE [LARGE SCALE GENOMIC DNA]</scope>
    <source>
        <strain evidence="2 3">Philippines</strain>
    </source>
</reference>
<gene>
    <name evidence="2" type="ORF">BS50DRAFT_67242</name>
</gene>
<accession>A0A2T2NFN4</accession>
<evidence type="ECO:0000313" key="2">
    <source>
        <dbReference type="EMBL" id="PSN64245.1"/>
    </source>
</evidence>
<evidence type="ECO:0000313" key="3">
    <source>
        <dbReference type="Proteomes" id="UP000240883"/>
    </source>
</evidence>
<keyword evidence="3" id="KW-1185">Reference proteome</keyword>
<keyword evidence="1" id="KW-0812">Transmembrane</keyword>
<proteinExistence type="predicted"/>
<protein>
    <recommendedName>
        <fullName evidence="4">Transmembrane protein</fullName>
    </recommendedName>
</protein>
<dbReference type="AlphaFoldDB" id="A0A2T2NFN4"/>
<dbReference type="Proteomes" id="UP000240883">
    <property type="component" value="Unassembled WGS sequence"/>
</dbReference>
<keyword evidence="1" id="KW-0472">Membrane</keyword>
<evidence type="ECO:0008006" key="4">
    <source>
        <dbReference type="Google" id="ProtNLM"/>
    </source>
</evidence>
<organism evidence="2 3">
    <name type="scientific">Corynespora cassiicola Philippines</name>
    <dbReference type="NCBI Taxonomy" id="1448308"/>
    <lineage>
        <taxon>Eukaryota</taxon>
        <taxon>Fungi</taxon>
        <taxon>Dikarya</taxon>
        <taxon>Ascomycota</taxon>
        <taxon>Pezizomycotina</taxon>
        <taxon>Dothideomycetes</taxon>
        <taxon>Pleosporomycetidae</taxon>
        <taxon>Pleosporales</taxon>
        <taxon>Corynesporascaceae</taxon>
        <taxon>Corynespora</taxon>
    </lineage>
</organism>
<evidence type="ECO:0000256" key="1">
    <source>
        <dbReference type="SAM" id="Phobius"/>
    </source>
</evidence>
<name>A0A2T2NFN4_CORCC</name>
<keyword evidence="1" id="KW-1133">Transmembrane helix</keyword>
<sequence length="115" mass="12671">MPAGGPSSMQMSSFGFFSSSGRFCHAYRPPFITTFVICFGAFFVCFFFPALVLKISPSLVWSSYIPYYPMSSSLSIKGPSDRNHCDAAPMPLEVVSRPELRLALVVFIRVCAPPT</sequence>
<feature type="transmembrane region" description="Helical" evidence="1">
    <location>
        <begin position="31"/>
        <end position="53"/>
    </location>
</feature>
<dbReference type="EMBL" id="KZ678138">
    <property type="protein sequence ID" value="PSN64245.1"/>
    <property type="molecule type" value="Genomic_DNA"/>
</dbReference>